<evidence type="ECO:0000256" key="1">
    <source>
        <dbReference type="ARBA" id="ARBA00022553"/>
    </source>
</evidence>
<gene>
    <name evidence="4" type="ORF">BFN10_08875</name>
    <name evidence="5" type="ORF">SAMN04490184_2288</name>
</gene>
<feature type="domain" description="Response regulatory" evidence="3">
    <location>
        <begin position="3"/>
        <end position="117"/>
    </location>
</feature>
<dbReference type="AlphaFoldDB" id="A0A1H0PYQ0"/>
<reference evidence="5 7" key="2">
    <citation type="submission" date="2016-10" db="EMBL/GenBank/DDBJ databases">
        <authorList>
            <person name="Varghese N."/>
            <person name="Submissions S."/>
        </authorList>
    </citation>
    <scope>NUCLEOTIDE SEQUENCE [LARGE SCALE GENOMIC DNA]</scope>
    <source>
        <strain evidence="5 7">BS2774</strain>
    </source>
</reference>
<dbReference type="Gene3D" id="3.40.50.2300">
    <property type="match status" value="1"/>
</dbReference>
<dbReference type="InterPro" id="IPR011006">
    <property type="entry name" value="CheY-like_superfamily"/>
</dbReference>
<dbReference type="PANTHER" id="PTHR44591:SF3">
    <property type="entry name" value="RESPONSE REGULATORY DOMAIN-CONTAINING PROTEIN"/>
    <property type="match status" value="1"/>
</dbReference>
<dbReference type="EMBL" id="MDGK01000017">
    <property type="protein sequence ID" value="OIN10792.1"/>
    <property type="molecule type" value="Genomic_DNA"/>
</dbReference>
<evidence type="ECO:0000313" key="6">
    <source>
        <dbReference type="Proteomes" id="UP000181686"/>
    </source>
</evidence>
<dbReference type="Proteomes" id="UP000182654">
    <property type="component" value="Chromosome I"/>
</dbReference>
<dbReference type="SMART" id="SM00448">
    <property type="entry name" value="REC"/>
    <property type="match status" value="1"/>
</dbReference>
<dbReference type="CDD" id="cd00156">
    <property type="entry name" value="REC"/>
    <property type="match status" value="1"/>
</dbReference>
<evidence type="ECO:0000313" key="5">
    <source>
        <dbReference type="EMBL" id="SDP09940.1"/>
    </source>
</evidence>
<evidence type="ECO:0000313" key="4">
    <source>
        <dbReference type="EMBL" id="OIN10792.1"/>
    </source>
</evidence>
<protein>
    <submittedName>
        <fullName evidence="5">Response regulator receiver domain-containing protein</fullName>
    </submittedName>
</protein>
<accession>A0A1H0PYQ0</accession>
<dbReference type="Proteomes" id="UP000181686">
    <property type="component" value="Unassembled WGS sequence"/>
</dbReference>
<feature type="modified residue" description="4-aspartylphosphate" evidence="2">
    <location>
        <position position="54"/>
    </location>
</feature>
<keyword evidence="7" id="KW-1185">Reference proteome</keyword>
<dbReference type="PROSITE" id="PS50110">
    <property type="entry name" value="RESPONSE_REGULATORY"/>
    <property type="match status" value="1"/>
</dbReference>
<dbReference type="GO" id="GO:0000160">
    <property type="term" value="P:phosphorelay signal transduction system"/>
    <property type="evidence" value="ECO:0007669"/>
    <property type="project" value="InterPro"/>
</dbReference>
<keyword evidence="1 2" id="KW-0597">Phosphoprotein</keyword>
<dbReference type="PANTHER" id="PTHR44591">
    <property type="entry name" value="STRESS RESPONSE REGULATOR PROTEIN 1"/>
    <property type="match status" value="1"/>
</dbReference>
<evidence type="ECO:0000259" key="3">
    <source>
        <dbReference type="PROSITE" id="PS50110"/>
    </source>
</evidence>
<dbReference type="InterPro" id="IPR050595">
    <property type="entry name" value="Bact_response_regulator"/>
</dbReference>
<dbReference type="EMBL" id="LT629708">
    <property type="protein sequence ID" value="SDP09940.1"/>
    <property type="molecule type" value="Genomic_DNA"/>
</dbReference>
<dbReference type="InterPro" id="IPR001789">
    <property type="entry name" value="Sig_transdc_resp-reg_receiver"/>
</dbReference>
<dbReference type="SUPFAM" id="SSF52172">
    <property type="entry name" value="CheY-like"/>
    <property type="match status" value="1"/>
</dbReference>
<proteinExistence type="predicted"/>
<dbReference type="Pfam" id="PF00072">
    <property type="entry name" value="Response_reg"/>
    <property type="match status" value="1"/>
</dbReference>
<name>A0A1H0PYQ0_9PSED</name>
<organism evidence="4 6">
    <name type="scientific">Pseudomonas extremorientalis</name>
    <dbReference type="NCBI Taxonomy" id="169669"/>
    <lineage>
        <taxon>Bacteria</taxon>
        <taxon>Pseudomonadati</taxon>
        <taxon>Pseudomonadota</taxon>
        <taxon>Gammaproteobacteria</taxon>
        <taxon>Pseudomonadales</taxon>
        <taxon>Pseudomonadaceae</taxon>
        <taxon>Pseudomonas</taxon>
    </lineage>
</organism>
<evidence type="ECO:0000313" key="7">
    <source>
        <dbReference type="Proteomes" id="UP000182654"/>
    </source>
</evidence>
<sequence>MDSILVVEDEPLILELITEALEMYGYRVRAFESADFAWQFIQQSGYPPRLLITDLRMPGHIDGLELAKRLRDADAEVPIVVASGFHPAARELHSLNVHWLIKPFEIEQLHTICRKLAPPP</sequence>
<reference evidence="4 6" key="1">
    <citation type="submission" date="2016-08" db="EMBL/GenBank/DDBJ databases">
        <title>Draft genome sequence of the type strain of Pseudomonas extremorientalis LMG 19695T isolated from drinking water reservoir.</title>
        <authorList>
            <person name="Tambong J.T."/>
        </authorList>
    </citation>
    <scope>NUCLEOTIDE SEQUENCE [LARGE SCALE GENOMIC DNA]</scope>
    <source>
        <strain evidence="4 6">LMG 19695</strain>
    </source>
</reference>
<evidence type="ECO:0000256" key="2">
    <source>
        <dbReference type="PROSITE-ProRule" id="PRU00169"/>
    </source>
</evidence>